<dbReference type="AlphaFoldDB" id="X0YFC5"/>
<evidence type="ECO:0000256" key="3">
    <source>
        <dbReference type="ARBA" id="ARBA00022833"/>
    </source>
</evidence>
<dbReference type="GO" id="GO:0003899">
    <property type="term" value="F:DNA-directed RNA polymerase activity"/>
    <property type="evidence" value="ECO:0007669"/>
    <property type="project" value="InterPro"/>
</dbReference>
<dbReference type="Gene3D" id="3.40.1360.10">
    <property type="match status" value="1"/>
</dbReference>
<dbReference type="InterPro" id="IPR034154">
    <property type="entry name" value="TOPRIM_DnaG/twinkle"/>
</dbReference>
<dbReference type="GO" id="GO:0003677">
    <property type="term" value="F:DNA binding"/>
    <property type="evidence" value="ECO:0007669"/>
    <property type="project" value="InterPro"/>
</dbReference>
<dbReference type="GO" id="GO:0005737">
    <property type="term" value="C:cytoplasm"/>
    <property type="evidence" value="ECO:0007669"/>
    <property type="project" value="TreeGrafter"/>
</dbReference>
<accession>X0YFC5</accession>
<comment type="caution">
    <text evidence="5">The sequence shown here is derived from an EMBL/GenBank/DDBJ whole genome shotgun (WGS) entry which is preliminary data.</text>
</comment>
<dbReference type="Gene3D" id="3.90.580.10">
    <property type="entry name" value="Zinc finger, CHC2-type domain"/>
    <property type="match status" value="1"/>
</dbReference>
<keyword evidence="2" id="KW-0863">Zinc-finger</keyword>
<evidence type="ECO:0000313" key="5">
    <source>
        <dbReference type="EMBL" id="GAG54540.1"/>
    </source>
</evidence>
<feature type="domain" description="Zinc finger CHC2-type" evidence="4">
    <location>
        <begin position="28"/>
        <end position="88"/>
    </location>
</feature>
<evidence type="ECO:0000256" key="2">
    <source>
        <dbReference type="ARBA" id="ARBA00022771"/>
    </source>
</evidence>
<organism evidence="5">
    <name type="scientific">marine sediment metagenome</name>
    <dbReference type="NCBI Taxonomy" id="412755"/>
    <lineage>
        <taxon>unclassified sequences</taxon>
        <taxon>metagenomes</taxon>
        <taxon>ecological metagenomes</taxon>
    </lineage>
</organism>
<dbReference type="PANTHER" id="PTHR30313:SF2">
    <property type="entry name" value="DNA PRIMASE"/>
    <property type="match status" value="1"/>
</dbReference>
<dbReference type="InterPro" id="IPR036977">
    <property type="entry name" value="DNA_primase_Znf_CHC2"/>
</dbReference>
<evidence type="ECO:0000259" key="4">
    <source>
        <dbReference type="Pfam" id="PF01807"/>
    </source>
</evidence>
<proteinExistence type="predicted"/>
<keyword evidence="1" id="KW-0479">Metal-binding</keyword>
<dbReference type="CDD" id="cd01029">
    <property type="entry name" value="TOPRIM_primases"/>
    <property type="match status" value="1"/>
</dbReference>
<dbReference type="SUPFAM" id="SSF57783">
    <property type="entry name" value="Zinc beta-ribbon"/>
    <property type="match status" value="1"/>
</dbReference>
<evidence type="ECO:0000256" key="1">
    <source>
        <dbReference type="ARBA" id="ARBA00022723"/>
    </source>
</evidence>
<protein>
    <recommendedName>
        <fullName evidence="4">Zinc finger CHC2-type domain-containing protein</fullName>
    </recommendedName>
</protein>
<dbReference type="SUPFAM" id="SSF56731">
    <property type="entry name" value="DNA primase core"/>
    <property type="match status" value="1"/>
</dbReference>
<dbReference type="GO" id="GO:0006269">
    <property type="term" value="P:DNA replication, synthesis of primer"/>
    <property type="evidence" value="ECO:0007669"/>
    <property type="project" value="TreeGrafter"/>
</dbReference>
<dbReference type="PANTHER" id="PTHR30313">
    <property type="entry name" value="DNA PRIMASE"/>
    <property type="match status" value="1"/>
</dbReference>
<dbReference type="InterPro" id="IPR002694">
    <property type="entry name" value="Znf_CHC2"/>
</dbReference>
<name>X0YFC5_9ZZZZ</name>
<dbReference type="GO" id="GO:0008270">
    <property type="term" value="F:zinc ion binding"/>
    <property type="evidence" value="ECO:0007669"/>
    <property type="project" value="UniProtKB-KW"/>
</dbReference>
<dbReference type="EMBL" id="BART01007167">
    <property type="protein sequence ID" value="GAG54540.1"/>
    <property type="molecule type" value="Genomic_DNA"/>
</dbReference>
<gene>
    <name evidence="5" type="ORF">S01H4_16347</name>
</gene>
<sequence length="299" mass="33731">MITDYFDTKGIDYRTAGVDISEGWIGVSCPFCPDGDHGYHLGINLTTHLYTCWRCRAKGHVVKFVMKTERISRESAETALKKFIDSRIRISQKGLADEAVRSIPVHIQRLFLSQISMSTRILEWLDSRGFSPDIYRDYQIGDGGISGQMRHRAVIPVFMYNQLVNVVGRDITGKADIPYFTLPNREAVLPINDCLYNMDNAKDTAIVVEGVTDVWRIGDGAVGIFGKNYSMRQVWLLSHFKRVFVMLDADARDLGEQLAYDLSAVVPDVSHAEISEGDPGDMSQDDVNDLRKRIFGRIT</sequence>
<keyword evidence="3" id="KW-0862">Zinc</keyword>
<dbReference type="Pfam" id="PF01807">
    <property type="entry name" value="Zn_ribbon_DnaG"/>
    <property type="match status" value="1"/>
</dbReference>
<dbReference type="InterPro" id="IPR050219">
    <property type="entry name" value="DnaG_primase"/>
</dbReference>
<reference evidence="5" key="1">
    <citation type="journal article" date="2014" name="Front. Microbiol.">
        <title>High frequency of phylogenetically diverse reductive dehalogenase-homologous genes in deep subseafloor sedimentary metagenomes.</title>
        <authorList>
            <person name="Kawai M."/>
            <person name="Futagami T."/>
            <person name="Toyoda A."/>
            <person name="Takaki Y."/>
            <person name="Nishi S."/>
            <person name="Hori S."/>
            <person name="Arai W."/>
            <person name="Tsubouchi T."/>
            <person name="Morono Y."/>
            <person name="Uchiyama I."/>
            <person name="Ito T."/>
            <person name="Fujiyama A."/>
            <person name="Inagaki F."/>
            <person name="Takami H."/>
        </authorList>
    </citation>
    <scope>NUCLEOTIDE SEQUENCE</scope>
    <source>
        <strain evidence="5">Expedition CK06-06</strain>
    </source>
</reference>